<dbReference type="InterPro" id="IPR006342">
    <property type="entry name" value="FkbM_mtfrase"/>
</dbReference>
<keyword evidence="2" id="KW-0808">Transferase</keyword>
<organism evidence="2">
    <name type="scientific">viral metagenome</name>
    <dbReference type="NCBI Taxonomy" id="1070528"/>
    <lineage>
        <taxon>unclassified sequences</taxon>
        <taxon>metagenomes</taxon>
        <taxon>organismal metagenomes</taxon>
    </lineage>
</organism>
<dbReference type="PANTHER" id="PTHR34203">
    <property type="entry name" value="METHYLTRANSFERASE, FKBM FAMILY PROTEIN"/>
    <property type="match status" value="1"/>
</dbReference>
<gene>
    <name evidence="2" type="ORF">MM415B01564_0016</name>
</gene>
<dbReference type="InterPro" id="IPR029063">
    <property type="entry name" value="SAM-dependent_MTases_sf"/>
</dbReference>
<dbReference type="EMBL" id="MT141292">
    <property type="protein sequence ID" value="QJA57800.1"/>
    <property type="molecule type" value="Genomic_DNA"/>
</dbReference>
<dbReference type="InterPro" id="IPR052514">
    <property type="entry name" value="SAM-dependent_MTase"/>
</dbReference>
<feature type="domain" description="Methyltransferase FkbM" evidence="1">
    <location>
        <begin position="80"/>
        <end position="199"/>
    </location>
</feature>
<dbReference type="AlphaFoldDB" id="A0A6M3IJJ2"/>
<dbReference type="Pfam" id="PF05050">
    <property type="entry name" value="Methyltransf_21"/>
    <property type="match status" value="1"/>
</dbReference>
<dbReference type="SUPFAM" id="SSF53335">
    <property type="entry name" value="S-adenosyl-L-methionine-dependent methyltransferases"/>
    <property type="match status" value="1"/>
</dbReference>
<evidence type="ECO:0000259" key="1">
    <source>
        <dbReference type="Pfam" id="PF05050"/>
    </source>
</evidence>
<reference evidence="2" key="1">
    <citation type="submission" date="2020-03" db="EMBL/GenBank/DDBJ databases">
        <title>The deep terrestrial virosphere.</title>
        <authorList>
            <person name="Holmfeldt K."/>
            <person name="Nilsson E."/>
            <person name="Simone D."/>
            <person name="Lopez-Fernandez M."/>
            <person name="Wu X."/>
            <person name="de Brujin I."/>
            <person name="Lundin D."/>
            <person name="Andersson A."/>
            <person name="Bertilsson S."/>
            <person name="Dopson M."/>
        </authorList>
    </citation>
    <scope>NUCLEOTIDE SEQUENCE</scope>
    <source>
        <strain evidence="2">MM415B01564</strain>
    </source>
</reference>
<proteinExistence type="predicted"/>
<dbReference type="GO" id="GO:0032259">
    <property type="term" value="P:methylation"/>
    <property type="evidence" value="ECO:0007669"/>
    <property type="project" value="UniProtKB-KW"/>
</dbReference>
<dbReference type="GO" id="GO:0008168">
    <property type="term" value="F:methyltransferase activity"/>
    <property type="evidence" value="ECO:0007669"/>
    <property type="project" value="UniProtKB-KW"/>
</dbReference>
<accession>A0A6M3IJJ2</accession>
<evidence type="ECO:0000313" key="2">
    <source>
        <dbReference type="EMBL" id="QJA57800.1"/>
    </source>
</evidence>
<sequence>MAEIEDVVALNFSQSVQFSMPDYRLTLAVPVVTLAALFAENYEVVEAQMARFMYADGDVNVVLEGGSGVGLVTMLIASCGVKAIHALEPQPMFFKTAVHNLEINGAAGVHMHRAALGVRDETADFSVRWLPYASALEGVPSKDIVRETIRVQVMDVNRAVAEFGANVLHLDIEGGEAEVLMGADLTPINKVVVEMHPHILGESTCSYIIHRLAEAGIEPCLVGNSDAFPNRCYVLGCAREPAASRIRAAGTDTRIINVITSWDFKKGERGGKAAADE</sequence>
<dbReference type="NCBIfam" id="TIGR01444">
    <property type="entry name" value="fkbM_fam"/>
    <property type="match status" value="1"/>
</dbReference>
<protein>
    <submittedName>
        <fullName evidence="2">Putative methyltransferase</fullName>
    </submittedName>
</protein>
<name>A0A6M3IJJ2_9ZZZZ</name>
<dbReference type="Gene3D" id="3.40.50.150">
    <property type="entry name" value="Vaccinia Virus protein VP39"/>
    <property type="match status" value="1"/>
</dbReference>
<dbReference type="PANTHER" id="PTHR34203:SF15">
    <property type="entry name" value="SLL1173 PROTEIN"/>
    <property type="match status" value="1"/>
</dbReference>
<keyword evidence="2" id="KW-0489">Methyltransferase</keyword>